<evidence type="ECO:0000313" key="9">
    <source>
        <dbReference type="EnsemblMetazoa" id="ACHR001365-PA"/>
    </source>
</evidence>
<evidence type="ECO:0000256" key="4">
    <source>
        <dbReference type="ARBA" id="ARBA00022827"/>
    </source>
</evidence>
<keyword evidence="10" id="KW-1185">Reference proteome</keyword>
<dbReference type="PANTHER" id="PTHR23023">
    <property type="entry name" value="DIMETHYLANILINE MONOOXYGENASE"/>
    <property type="match status" value="1"/>
</dbReference>
<keyword evidence="7 8" id="KW-0503">Monooxygenase</keyword>
<dbReference type="InterPro" id="IPR050346">
    <property type="entry name" value="FMO-like"/>
</dbReference>
<evidence type="ECO:0000256" key="3">
    <source>
        <dbReference type="ARBA" id="ARBA00022630"/>
    </source>
</evidence>
<dbReference type="Pfam" id="PF00743">
    <property type="entry name" value="FMO-like"/>
    <property type="match status" value="5"/>
</dbReference>
<evidence type="ECO:0000256" key="5">
    <source>
        <dbReference type="ARBA" id="ARBA00022857"/>
    </source>
</evidence>
<keyword evidence="6 8" id="KW-0560">Oxidoreductase</keyword>
<evidence type="ECO:0000313" key="10">
    <source>
        <dbReference type="Proteomes" id="UP000075881"/>
    </source>
</evidence>
<reference evidence="10" key="1">
    <citation type="submission" date="2013-03" db="EMBL/GenBank/DDBJ databases">
        <title>The Genome Sequence of Anopheles christyi ACHKN1017.</title>
        <authorList>
            <consortium name="The Broad Institute Genomics Platform"/>
            <person name="Neafsey D.E."/>
            <person name="Besansky N."/>
            <person name="Walker B."/>
            <person name="Young S.K."/>
            <person name="Zeng Q."/>
            <person name="Gargeya S."/>
            <person name="Fitzgerald M."/>
            <person name="Haas B."/>
            <person name="Abouelleil A."/>
            <person name="Allen A.W."/>
            <person name="Alvarado L."/>
            <person name="Arachchi H.M."/>
            <person name="Berlin A.M."/>
            <person name="Chapman S.B."/>
            <person name="Gainer-Dewar J."/>
            <person name="Goldberg J."/>
            <person name="Griggs A."/>
            <person name="Gujja S."/>
            <person name="Hansen M."/>
            <person name="Howarth C."/>
            <person name="Imamovic A."/>
            <person name="Ireland A."/>
            <person name="Larimer J."/>
            <person name="McCowan C."/>
            <person name="Murphy C."/>
            <person name="Pearson M."/>
            <person name="Poon T.W."/>
            <person name="Priest M."/>
            <person name="Roberts A."/>
            <person name="Saif S."/>
            <person name="Shea T."/>
            <person name="Sisk P."/>
            <person name="Sykes S."/>
            <person name="Wortman J."/>
            <person name="Nusbaum C."/>
            <person name="Birren B."/>
        </authorList>
    </citation>
    <scope>NUCLEOTIDE SEQUENCE [LARGE SCALE GENOMIC DNA]</scope>
    <source>
        <strain evidence="10">ACHKN1017</strain>
    </source>
</reference>
<keyword evidence="3 8" id="KW-0285">Flavoprotein</keyword>
<evidence type="ECO:0000256" key="2">
    <source>
        <dbReference type="ARBA" id="ARBA00009183"/>
    </source>
</evidence>
<comment type="cofactor">
    <cofactor evidence="1 8">
        <name>FAD</name>
        <dbReference type="ChEBI" id="CHEBI:57692"/>
    </cofactor>
</comment>
<dbReference type="FunFam" id="3.50.50.60:FF:000138">
    <property type="entry name" value="Flavin-containing monooxygenase"/>
    <property type="match status" value="2"/>
</dbReference>
<evidence type="ECO:0000256" key="6">
    <source>
        <dbReference type="ARBA" id="ARBA00023002"/>
    </source>
</evidence>
<dbReference type="GO" id="GO:0050661">
    <property type="term" value="F:NADP binding"/>
    <property type="evidence" value="ECO:0007669"/>
    <property type="project" value="InterPro"/>
</dbReference>
<proteinExistence type="inferred from homology"/>
<keyword evidence="4 8" id="KW-0274">FAD</keyword>
<dbReference type="AlphaFoldDB" id="A0A182JS83"/>
<evidence type="ECO:0000256" key="7">
    <source>
        <dbReference type="ARBA" id="ARBA00023033"/>
    </source>
</evidence>
<protein>
    <recommendedName>
        <fullName evidence="8">Flavin-containing monooxygenase</fullName>
        <ecNumber evidence="8">1.-.-.-</ecNumber>
    </recommendedName>
</protein>
<sequence length="853" mass="96561">MVIEKTKRTFCVIGAGTAGLCAARHALQAGGIVTVFEMGKQLGGTWVFNEQTGKNEYGIDVHSSMYKGLKTNLPKEIMGYPDFPIPEQESSYIPAEDMLTFFQQFAESFGILEHIRFNHYVVRVKPTIDEQAWEVIVRDCPNDQLLTFTFDYVLVCNGHYHTPNLPKYPGISAFRGKQMHSHDYRTNEPFEGETVLVIGAGPSGMDMAYEISKKAVRVTLSHHLKDKPQTVFPNNVTLKPDVLRITETGVQYADGTSEDFSVICYSTGYKYTFPFLSVDCGIIVEDNYVQPLYKHCINIRYPTMAFIGLPFYVCAAQMMDLQARFCLKFFSGGKALPTQEEMIADTAAEMDERWKRGLKKRQAHMMGPVEDRYYDDLAQTAEIEPIKPVIKKLHKISAMRYSEDLVNFRSDKFRIVDDETFVKGPSAAYCIIGAGPSGLCTAKHALAIDSNAIVTVFEQSKQIGGLWAYTENTGKDSNGLDITCMYANLRTNLVKQGMGYPDYPIDEQAPTFVTISDVIKQLEGYVDKYQLKKVLVKDVANNQYAMHKFDFVLVCNGHYSSPVVPSFPGKDTFRGQQLHSKDFRRSETYRNQRVLVVGGGHSGMDIAPDIAVHADKVVLSHRCTDPVHTGDRVVQKPEVLRIMQTGAEFVDGTQEDFDAIIYCTGYRYSTPFLSVDCGVSLHDNTISPLYYHCININQPTMAFIGLPFNACLMLMMDLQARFCLKFFSGQKQLPSKREMLESWQQDLEERKQRGLNGKLSHMLAGDLQQRYYDELARIAGIETLKPVLAKMHADCINSKKEDVNFRNFEYRIVDDEHFVKKDKPRMIQGFGGVFHKGLLRFDAQSPSAMMRMR</sequence>
<organism evidence="9 10">
    <name type="scientific">Anopheles christyi</name>
    <dbReference type="NCBI Taxonomy" id="43041"/>
    <lineage>
        <taxon>Eukaryota</taxon>
        <taxon>Metazoa</taxon>
        <taxon>Ecdysozoa</taxon>
        <taxon>Arthropoda</taxon>
        <taxon>Hexapoda</taxon>
        <taxon>Insecta</taxon>
        <taxon>Pterygota</taxon>
        <taxon>Neoptera</taxon>
        <taxon>Endopterygota</taxon>
        <taxon>Diptera</taxon>
        <taxon>Nematocera</taxon>
        <taxon>Culicoidea</taxon>
        <taxon>Culicidae</taxon>
        <taxon>Anophelinae</taxon>
        <taxon>Anopheles</taxon>
    </lineage>
</organism>
<dbReference type="InterPro" id="IPR020946">
    <property type="entry name" value="Flavin_mOase-like"/>
</dbReference>
<dbReference type="GO" id="GO:0004499">
    <property type="term" value="F:N,N-dimethylaniline monooxygenase activity"/>
    <property type="evidence" value="ECO:0007669"/>
    <property type="project" value="InterPro"/>
</dbReference>
<dbReference type="EC" id="1.-.-.-" evidence="8"/>
<dbReference type="PRINTS" id="PR00370">
    <property type="entry name" value="FMOXYGENASE"/>
</dbReference>
<dbReference type="SUPFAM" id="SSF51905">
    <property type="entry name" value="FAD/NAD(P)-binding domain"/>
    <property type="match status" value="4"/>
</dbReference>
<evidence type="ECO:0000256" key="8">
    <source>
        <dbReference type="RuleBase" id="RU361177"/>
    </source>
</evidence>
<keyword evidence="5" id="KW-0521">NADP</keyword>
<dbReference type="Gene3D" id="3.50.50.60">
    <property type="entry name" value="FAD/NAD(P)-binding domain"/>
    <property type="match status" value="4"/>
</dbReference>
<dbReference type="EnsemblMetazoa" id="ACHR001365-RA">
    <property type="protein sequence ID" value="ACHR001365-PA"/>
    <property type="gene ID" value="ACHR001365"/>
</dbReference>
<evidence type="ECO:0000256" key="1">
    <source>
        <dbReference type="ARBA" id="ARBA00001974"/>
    </source>
</evidence>
<name>A0A182JS83_9DIPT</name>
<dbReference type="VEuPathDB" id="VectorBase:ACHR001365"/>
<dbReference type="InterPro" id="IPR000960">
    <property type="entry name" value="Flavin_mOase"/>
</dbReference>
<dbReference type="GO" id="GO:0050660">
    <property type="term" value="F:flavin adenine dinucleotide binding"/>
    <property type="evidence" value="ECO:0007669"/>
    <property type="project" value="InterPro"/>
</dbReference>
<accession>A0A182JS83</accession>
<dbReference type="Proteomes" id="UP000075881">
    <property type="component" value="Unassembled WGS sequence"/>
</dbReference>
<dbReference type="STRING" id="43041.A0A182JS83"/>
<comment type="similarity">
    <text evidence="2 8">Belongs to the FMO family.</text>
</comment>
<reference evidence="9" key="2">
    <citation type="submission" date="2020-05" db="UniProtKB">
        <authorList>
            <consortium name="EnsemblMetazoa"/>
        </authorList>
    </citation>
    <scope>IDENTIFICATION</scope>
    <source>
        <strain evidence="9">ACHKN1017</strain>
    </source>
</reference>
<dbReference type="InterPro" id="IPR036188">
    <property type="entry name" value="FAD/NAD-bd_sf"/>
</dbReference>